<feature type="transmembrane region" description="Helical" evidence="1">
    <location>
        <begin position="439"/>
        <end position="465"/>
    </location>
</feature>
<evidence type="ECO:0000256" key="2">
    <source>
        <dbReference type="SAM" id="SignalP"/>
    </source>
</evidence>
<name>A0A1W7R4Z7_AEDAL</name>
<evidence type="ECO:0000259" key="3">
    <source>
        <dbReference type="Pfam" id="PF01757"/>
    </source>
</evidence>
<evidence type="ECO:0000313" key="4">
    <source>
        <dbReference type="EMBL" id="JAV46238.1"/>
    </source>
</evidence>
<keyword evidence="1" id="KW-0472">Membrane</keyword>
<dbReference type="PANTHER" id="PTHR11161">
    <property type="entry name" value="O-ACYLTRANSFERASE"/>
    <property type="match status" value="1"/>
</dbReference>
<sequence>MEKSVVCGAQFVALLLSVVVGAESGPADPPIYKYDNYEMCKAMYDPGATFCIAKVNLGYNPVSNQVAVKSQPNLLIWSVCVQDCEQEMLSLSQCERLQFNYTKVKTTEASLGELTHGLENLITSCIANRLHRQHNASGSVHVEYCETTDVISRDWVELLFLSTCAGIIGLTVYSSLMKDRENSEDSTQGELVQAFSIQRSWKNFWHLPTSKTHQDFRYIEGVRVLTCLTIVFMHTRYEPLMLPTSDPEGLQLSVLGRLGNIMTPTVVQVFFTMSGLLMAVNFLPEANRQSNFEWRFLKNKVINRLIRFLPVYVLWMLFTASVYGKLSSGPMAYHTLKAHSLPCRNHWWTNVLFVNNLPILDDFCMIHAWYLGADMQMFVAALGLLTLMWWFPNAVHKILAIATLGTVIILISVSYHYALDPIFRFGLNQILSGLMMFRWLRLLYMPGYTNLGSYLSGIIAGYAYVSITNGGYDFRDTKIYKIIRALSTSLAIAVPLTSLAFINVSYDLQPSIWMALATVIARSYVPFFVSVRFIEEIARPAGRLRTLLSKSAFCFLGKLCYIVYIVHYSIIKILYSRDDPNGTVDDVRNIERFVVATVMSFAVAFVIYLLVEQPMGMFLKAKLIRIRKTDKMQ</sequence>
<feature type="transmembrane region" description="Helical" evidence="1">
    <location>
        <begin position="398"/>
        <end position="419"/>
    </location>
</feature>
<feature type="domain" description="Acyltransferase 3" evidence="3">
    <location>
        <begin position="217"/>
        <end position="608"/>
    </location>
</feature>
<keyword evidence="1" id="KW-0812">Transmembrane</keyword>
<dbReference type="Pfam" id="PF01757">
    <property type="entry name" value="Acyl_transf_3"/>
    <property type="match status" value="1"/>
</dbReference>
<organism evidence="4">
    <name type="scientific">Aedes albopictus</name>
    <name type="common">Asian tiger mosquito</name>
    <name type="synonym">Stegomyia albopicta</name>
    <dbReference type="NCBI Taxonomy" id="7160"/>
    <lineage>
        <taxon>Eukaryota</taxon>
        <taxon>Metazoa</taxon>
        <taxon>Ecdysozoa</taxon>
        <taxon>Arthropoda</taxon>
        <taxon>Hexapoda</taxon>
        <taxon>Insecta</taxon>
        <taxon>Pterygota</taxon>
        <taxon>Neoptera</taxon>
        <taxon>Endopterygota</taxon>
        <taxon>Diptera</taxon>
        <taxon>Nematocera</taxon>
        <taxon>Culicoidea</taxon>
        <taxon>Culicidae</taxon>
        <taxon>Culicinae</taxon>
        <taxon>Aedini</taxon>
        <taxon>Aedes</taxon>
        <taxon>Stegomyia</taxon>
    </lineage>
</organism>
<feature type="transmembrane region" description="Helical" evidence="1">
    <location>
        <begin position="590"/>
        <end position="611"/>
    </location>
</feature>
<feature type="chain" id="PRO_5012732579" description="Acyltransferase 3 domain-containing protein" evidence="2">
    <location>
        <begin position="22"/>
        <end position="633"/>
    </location>
</feature>
<feature type="transmembrane region" description="Helical" evidence="1">
    <location>
        <begin position="261"/>
        <end position="284"/>
    </location>
</feature>
<feature type="signal peptide" evidence="2">
    <location>
        <begin position="1"/>
        <end position="21"/>
    </location>
</feature>
<proteinExistence type="predicted"/>
<dbReference type="EMBL" id="GEHC01001407">
    <property type="protein sequence ID" value="JAV46238.1"/>
    <property type="molecule type" value="Transcribed_RNA"/>
</dbReference>
<keyword evidence="1" id="KW-1133">Transmembrane helix</keyword>
<dbReference type="InterPro" id="IPR002656">
    <property type="entry name" value="Acyl_transf_3_dom"/>
</dbReference>
<feature type="transmembrane region" description="Helical" evidence="1">
    <location>
        <begin position="155"/>
        <end position="176"/>
    </location>
</feature>
<evidence type="ECO:0000256" key="1">
    <source>
        <dbReference type="SAM" id="Phobius"/>
    </source>
</evidence>
<dbReference type="VEuPathDB" id="VectorBase:AALF027202"/>
<feature type="transmembrane region" description="Helical" evidence="1">
    <location>
        <begin position="368"/>
        <end position="391"/>
    </location>
</feature>
<dbReference type="PANTHER" id="PTHR11161:SF22">
    <property type="entry name" value="ACYLTRANSFERASE 3 DOMAIN-CONTAINING PROTEIN-RELATED"/>
    <property type="match status" value="1"/>
</dbReference>
<feature type="transmembrane region" description="Helical" evidence="1">
    <location>
        <begin position="512"/>
        <end position="531"/>
    </location>
</feature>
<dbReference type="InterPro" id="IPR052728">
    <property type="entry name" value="O2_lipid_transport_reg"/>
</dbReference>
<dbReference type="VEuPathDB" id="VectorBase:AALC636_011753"/>
<keyword evidence="2" id="KW-0732">Signal</keyword>
<feature type="transmembrane region" description="Helical" evidence="1">
    <location>
        <begin position="485"/>
        <end position="506"/>
    </location>
</feature>
<protein>
    <recommendedName>
        <fullName evidence="3">Acyltransferase 3 domain-containing protein</fullName>
    </recommendedName>
</protein>
<accession>A0A1W7R4Z7</accession>
<reference evidence="4" key="1">
    <citation type="submission" date="2016-03" db="EMBL/GenBank/DDBJ databases">
        <title>RNAseq analyses of the sensorial organs of adult female Aedes albopictus.</title>
        <authorList>
            <person name="Fabrizio L."/>
            <person name="Ribeiro J.M."/>
            <person name="Arca B."/>
        </authorList>
    </citation>
    <scope>NUCLEOTIDE SEQUENCE</scope>
</reference>
<feature type="transmembrane region" description="Helical" evidence="1">
    <location>
        <begin position="305"/>
        <end position="324"/>
    </location>
</feature>
<feature type="transmembrane region" description="Helical" evidence="1">
    <location>
        <begin position="552"/>
        <end position="570"/>
    </location>
</feature>
<dbReference type="GO" id="GO:0016747">
    <property type="term" value="F:acyltransferase activity, transferring groups other than amino-acyl groups"/>
    <property type="evidence" value="ECO:0007669"/>
    <property type="project" value="InterPro"/>
</dbReference>
<dbReference type="VEuPathDB" id="VectorBase:AALFPA_040689"/>
<dbReference type="AlphaFoldDB" id="A0A1W7R4Z7"/>